<evidence type="ECO:0000256" key="10">
    <source>
        <dbReference type="ARBA" id="ARBA00023002"/>
    </source>
</evidence>
<dbReference type="Pfam" id="PF00180">
    <property type="entry name" value="Iso_dh"/>
    <property type="match status" value="1"/>
</dbReference>
<evidence type="ECO:0000256" key="4">
    <source>
        <dbReference type="ARBA" id="ARBA00011738"/>
    </source>
</evidence>
<dbReference type="EC" id="1.1.1.42" evidence="5"/>
<dbReference type="AlphaFoldDB" id="A0A327RYL3"/>
<feature type="domain" description="Isopropylmalate dehydrogenase-like" evidence="12">
    <location>
        <begin position="33"/>
        <end position="87"/>
    </location>
</feature>
<evidence type="ECO:0000256" key="7">
    <source>
        <dbReference type="ARBA" id="ARBA00022723"/>
    </source>
</evidence>
<dbReference type="SUPFAM" id="SSF53659">
    <property type="entry name" value="Isocitrate/Isopropylmalate dehydrogenase-like"/>
    <property type="match status" value="1"/>
</dbReference>
<dbReference type="EMBL" id="QLLQ01000028">
    <property type="protein sequence ID" value="RAJ18637.1"/>
    <property type="molecule type" value="Genomic_DNA"/>
</dbReference>
<dbReference type="PANTHER" id="PTHR43504:SF1">
    <property type="entry name" value="ISOCITRATE DEHYDROGENASE [NADP]"/>
    <property type="match status" value="1"/>
</dbReference>
<evidence type="ECO:0000256" key="2">
    <source>
        <dbReference type="ARBA" id="ARBA00001946"/>
    </source>
</evidence>
<evidence type="ECO:0000313" key="13">
    <source>
        <dbReference type="EMBL" id="RAJ18637.1"/>
    </source>
</evidence>
<accession>A0A327RYL3</accession>
<evidence type="ECO:0000256" key="3">
    <source>
        <dbReference type="ARBA" id="ARBA00007769"/>
    </source>
</evidence>
<evidence type="ECO:0000256" key="1">
    <source>
        <dbReference type="ARBA" id="ARBA00001936"/>
    </source>
</evidence>
<comment type="similarity">
    <text evidence="3">Belongs to the isocitrate and isopropylmalate dehydrogenases family.</text>
</comment>
<organism evidence="13 14">
    <name type="scientific">Gelidibacter algens</name>
    <dbReference type="NCBI Taxonomy" id="49280"/>
    <lineage>
        <taxon>Bacteria</taxon>
        <taxon>Pseudomonadati</taxon>
        <taxon>Bacteroidota</taxon>
        <taxon>Flavobacteriia</taxon>
        <taxon>Flavobacteriales</taxon>
        <taxon>Flavobacteriaceae</taxon>
        <taxon>Gelidibacter</taxon>
    </lineage>
</organism>
<keyword evidence="9" id="KW-0521">NADP</keyword>
<evidence type="ECO:0000256" key="9">
    <source>
        <dbReference type="ARBA" id="ARBA00022857"/>
    </source>
</evidence>
<sequence length="90" mass="10148">MYICIQFKLIQIMNESKISFVKGKLHVPNQPIIPFIEGDGIGSDIWKATKSVIEAAVHKAYGDHRKIQWKEVYAGEKAFEKQASGCPKTL</sequence>
<keyword evidence="10" id="KW-0560">Oxidoreductase</keyword>
<keyword evidence="8" id="KW-0460">Magnesium</keyword>
<dbReference type="GO" id="GO:0004450">
    <property type="term" value="F:isocitrate dehydrogenase (NADP+) activity"/>
    <property type="evidence" value="ECO:0007669"/>
    <property type="project" value="UniProtKB-EC"/>
</dbReference>
<protein>
    <recommendedName>
        <fullName evidence="5">isocitrate dehydrogenase (NADP(+))</fullName>
        <ecNumber evidence="5">1.1.1.42</ecNumber>
    </recommendedName>
</protein>
<keyword evidence="14" id="KW-1185">Reference proteome</keyword>
<evidence type="ECO:0000313" key="14">
    <source>
        <dbReference type="Proteomes" id="UP000248987"/>
    </source>
</evidence>
<evidence type="ECO:0000256" key="5">
    <source>
        <dbReference type="ARBA" id="ARBA00013013"/>
    </source>
</evidence>
<comment type="subunit">
    <text evidence="4">Homodimer.</text>
</comment>
<dbReference type="GO" id="GO:0006099">
    <property type="term" value="P:tricarboxylic acid cycle"/>
    <property type="evidence" value="ECO:0007669"/>
    <property type="project" value="UniProtKB-KW"/>
</dbReference>
<dbReference type="PANTHER" id="PTHR43504">
    <property type="entry name" value="ISOCITRATE DEHYDROGENASE [NADP]"/>
    <property type="match status" value="1"/>
</dbReference>
<gene>
    <name evidence="13" type="ORF">LX77_03795</name>
</gene>
<dbReference type="InterPro" id="IPR004439">
    <property type="entry name" value="Isocitrate_DH_NADP_dimer_prok"/>
</dbReference>
<comment type="cofactor">
    <cofactor evidence="2">
        <name>Mg(2+)</name>
        <dbReference type="ChEBI" id="CHEBI:18420"/>
    </cofactor>
</comment>
<keyword evidence="7" id="KW-0479">Metal-binding</keyword>
<keyword evidence="11" id="KW-0464">Manganese</keyword>
<evidence type="ECO:0000256" key="6">
    <source>
        <dbReference type="ARBA" id="ARBA00022532"/>
    </source>
</evidence>
<proteinExistence type="inferred from homology"/>
<evidence type="ECO:0000259" key="12">
    <source>
        <dbReference type="Pfam" id="PF00180"/>
    </source>
</evidence>
<evidence type="ECO:0000256" key="8">
    <source>
        <dbReference type="ARBA" id="ARBA00022842"/>
    </source>
</evidence>
<keyword evidence="6" id="KW-0816">Tricarboxylic acid cycle</keyword>
<dbReference type="InterPro" id="IPR024084">
    <property type="entry name" value="IsoPropMal-DH-like_dom"/>
</dbReference>
<name>A0A327RYL3_9FLAO</name>
<reference evidence="13 14" key="1">
    <citation type="submission" date="2018-06" db="EMBL/GenBank/DDBJ databases">
        <title>Genomic Encyclopedia of Archaeal and Bacterial Type Strains, Phase II (KMG-II): from individual species to whole genera.</title>
        <authorList>
            <person name="Goeker M."/>
        </authorList>
    </citation>
    <scope>NUCLEOTIDE SEQUENCE [LARGE SCALE GENOMIC DNA]</scope>
    <source>
        <strain evidence="13 14">DSM 12408</strain>
    </source>
</reference>
<dbReference type="GO" id="GO:0046872">
    <property type="term" value="F:metal ion binding"/>
    <property type="evidence" value="ECO:0007669"/>
    <property type="project" value="UniProtKB-KW"/>
</dbReference>
<dbReference type="Proteomes" id="UP000248987">
    <property type="component" value="Unassembled WGS sequence"/>
</dbReference>
<comment type="cofactor">
    <cofactor evidence="1">
        <name>Mn(2+)</name>
        <dbReference type="ChEBI" id="CHEBI:29035"/>
    </cofactor>
</comment>
<comment type="caution">
    <text evidence="13">The sequence shown here is derived from an EMBL/GenBank/DDBJ whole genome shotgun (WGS) entry which is preliminary data.</text>
</comment>
<dbReference type="Gene3D" id="3.40.718.10">
    <property type="entry name" value="Isopropylmalate Dehydrogenase"/>
    <property type="match status" value="1"/>
</dbReference>
<evidence type="ECO:0000256" key="11">
    <source>
        <dbReference type="ARBA" id="ARBA00023211"/>
    </source>
</evidence>